<reference evidence="3" key="1">
    <citation type="submission" date="2017-02" db="UniProtKB">
        <authorList>
            <consortium name="WormBaseParasite"/>
        </authorList>
    </citation>
    <scope>IDENTIFICATION</scope>
</reference>
<name>A0A0R3Q0J9_ANGCS</name>
<organism evidence="3">
    <name type="scientific">Angiostrongylus costaricensis</name>
    <name type="common">Nematode worm</name>
    <dbReference type="NCBI Taxonomy" id="334426"/>
    <lineage>
        <taxon>Eukaryota</taxon>
        <taxon>Metazoa</taxon>
        <taxon>Ecdysozoa</taxon>
        <taxon>Nematoda</taxon>
        <taxon>Chromadorea</taxon>
        <taxon>Rhabditida</taxon>
        <taxon>Rhabditina</taxon>
        <taxon>Rhabditomorpha</taxon>
        <taxon>Strongyloidea</taxon>
        <taxon>Metastrongylidae</taxon>
        <taxon>Angiostrongylus</taxon>
    </lineage>
</organism>
<evidence type="ECO:0000313" key="1">
    <source>
        <dbReference type="EMBL" id="VDM64038.1"/>
    </source>
</evidence>
<dbReference type="WBParaSite" id="ACOC_0001245201-mRNA-1">
    <property type="protein sequence ID" value="ACOC_0001245201-mRNA-1"/>
    <property type="gene ID" value="ACOC_0001245201"/>
</dbReference>
<dbReference type="EMBL" id="UYYA01005046">
    <property type="protein sequence ID" value="VDM64038.1"/>
    <property type="molecule type" value="Genomic_DNA"/>
</dbReference>
<sequence length="94" mass="10605">MNLFWVAIRDVDDNEVRRCLVAFVDSIIVPTKWRSCFMSIACSEIDCAEKNVTDSSGGSYFESGCFLIMLLAGSMSTAKHGLRDIFFTNCYQQK</sequence>
<keyword evidence="2" id="KW-1185">Reference proteome</keyword>
<dbReference type="AlphaFoldDB" id="A0A0R3Q0J9"/>
<gene>
    <name evidence="1" type="ORF">ACOC_LOCUS12453</name>
</gene>
<evidence type="ECO:0000313" key="2">
    <source>
        <dbReference type="Proteomes" id="UP000267027"/>
    </source>
</evidence>
<evidence type="ECO:0000313" key="3">
    <source>
        <dbReference type="WBParaSite" id="ACOC_0001245201-mRNA-1"/>
    </source>
</evidence>
<protein>
    <submittedName>
        <fullName evidence="3">Secreted protein</fullName>
    </submittedName>
</protein>
<dbReference type="Proteomes" id="UP000267027">
    <property type="component" value="Unassembled WGS sequence"/>
</dbReference>
<reference evidence="1 2" key="2">
    <citation type="submission" date="2018-11" db="EMBL/GenBank/DDBJ databases">
        <authorList>
            <consortium name="Pathogen Informatics"/>
        </authorList>
    </citation>
    <scope>NUCLEOTIDE SEQUENCE [LARGE SCALE GENOMIC DNA]</scope>
    <source>
        <strain evidence="1 2">Costa Rica</strain>
    </source>
</reference>
<proteinExistence type="predicted"/>
<accession>A0A0R3Q0J9</accession>